<dbReference type="InterPro" id="IPR014189">
    <property type="entry name" value="Quinone_OxRdtase_PIG3"/>
</dbReference>
<dbReference type="SUPFAM" id="SSF51735">
    <property type="entry name" value="NAD(P)-binding Rossmann-fold domains"/>
    <property type="match status" value="1"/>
</dbReference>
<dbReference type="Gene3D" id="3.90.180.10">
    <property type="entry name" value="Medium-chain alcohol dehydrogenases, catalytic domain"/>
    <property type="match status" value="1"/>
</dbReference>
<reference evidence="4 5" key="1">
    <citation type="journal article" date="2018" name="Mol. Biol. Evol.">
        <title>Broad Genomic Sampling Reveals a Smut Pathogenic Ancestry of the Fungal Clade Ustilaginomycotina.</title>
        <authorList>
            <person name="Kijpornyongpan T."/>
            <person name="Mondo S.J."/>
            <person name="Barry K."/>
            <person name="Sandor L."/>
            <person name="Lee J."/>
            <person name="Lipzen A."/>
            <person name="Pangilinan J."/>
            <person name="LaButti K."/>
            <person name="Hainaut M."/>
            <person name="Henrissat B."/>
            <person name="Grigoriev I.V."/>
            <person name="Spatafora J.W."/>
            <person name="Aime M.C."/>
        </authorList>
    </citation>
    <scope>NUCLEOTIDE SEQUENCE [LARGE SCALE GENOMIC DNA]</scope>
    <source>
        <strain evidence="4 5">MCA 4186</strain>
    </source>
</reference>
<keyword evidence="5" id="KW-1185">Reference proteome</keyword>
<dbReference type="InterPro" id="IPR013154">
    <property type="entry name" value="ADH-like_N"/>
</dbReference>
<dbReference type="NCBIfam" id="TIGR02824">
    <property type="entry name" value="quinone_pig3"/>
    <property type="match status" value="1"/>
</dbReference>
<gene>
    <name evidence="4" type="ORF">FA09DRAFT_343296</name>
</gene>
<keyword evidence="2" id="KW-0560">Oxidoreductase</keyword>
<proteinExistence type="predicted"/>
<dbReference type="OrthoDB" id="203908at2759"/>
<keyword evidence="1" id="KW-0521">NADP</keyword>
<dbReference type="InterPro" id="IPR036291">
    <property type="entry name" value="NAD(P)-bd_dom_sf"/>
</dbReference>
<dbReference type="PANTHER" id="PTHR48106">
    <property type="entry name" value="QUINONE OXIDOREDUCTASE PIG3-RELATED"/>
    <property type="match status" value="1"/>
</dbReference>
<dbReference type="GO" id="GO:0016651">
    <property type="term" value="F:oxidoreductase activity, acting on NAD(P)H"/>
    <property type="evidence" value="ECO:0007669"/>
    <property type="project" value="TreeGrafter"/>
</dbReference>
<dbReference type="Pfam" id="PF00107">
    <property type="entry name" value="ADH_zinc_N"/>
    <property type="match status" value="1"/>
</dbReference>
<dbReference type="InterPro" id="IPR011032">
    <property type="entry name" value="GroES-like_sf"/>
</dbReference>
<dbReference type="SUPFAM" id="SSF50129">
    <property type="entry name" value="GroES-like"/>
    <property type="match status" value="1"/>
</dbReference>
<dbReference type="Pfam" id="PF08240">
    <property type="entry name" value="ADH_N"/>
    <property type="match status" value="1"/>
</dbReference>
<evidence type="ECO:0000313" key="4">
    <source>
        <dbReference type="EMBL" id="PWN98312.1"/>
    </source>
</evidence>
<dbReference type="GeneID" id="37272133"/>
<feature type="domain" description="Enoyl reductase (ER)" evidence="3">
    <location>
        <begin position="17"/>
        <end position="336"/>
    </location>
</feature>
<sequence>MSVPKTMKAVQVRGGKGASDKLFLDDVDVPQLRDGEVLVRVLTAGVNRMDCLEREGQYPVPAHSNGIMGVEYAGKVVASNASDGPKVGDEVFGLTVGGCYAEYVAAPASMLLQKPAELSFEECAAVPEVWLTAYQALFWLNDLKKGEDVLVHAGASSVGLAAVQLARRHGARNIYVTAGSPEKIETCKSVGATDGINYKDGDWAEKLKSLTGDGGVDVILDFLGASYFAQNLASLKRDGRMSMQGFMGGVKVDDTSLAPILMKRLRITGSTLRSRDLEYQGRLLQELQKQGIIDALVKAEQDNKHRIVIHKVFDLAQVKEAHDMMEANQNSGKIVLRVARD</sequence>
<evidence type="ECO:0000313" key="5">
    <source>
        <dbReference type="Proteomes" id="UP000245946"/>
    </source>
</evidence>
<dbReference type="InterPro" id="IPR013149">
    <property type="entry name" value="ADH-like_C"/>
</dbReference>
<dbReference type="CDD" id="cd05276">
    <property type="entry name" value="p53_inducible_oxidoreductase"/>
    <property type="match status" value="1"/>
</dbReference>
<dbReference type="AlphaFoldDB" id="A0A316ZBL0"/>
<dbReference type="GO" id="GO:0070402">
    <property type="term" value="F:NADPH binding"/>
    <property type="evidence" value="ECO:0007669"/>
    <property type="project" value="TreeGrafter"/>
</dbReference>
<evidence type="ECO:0000259" key="3">
    <source>
        <dbReference type="SMART" id="SM00829"/>
    </source>
</evidence>
<dbReference type="SMART" id="SM00829">
    <property type="entry name" value="PKS_ER"/>
    <property type="match status" value="1"/>
</dbReference>
<dbReference type="PANTHER" id="PTHR48106:SF18">
    <property type="entry name" value="QUINONE OXIDOREDUCTASE PIG3"/>
    <property type="match status" value="1"/>
</dbReference>
<dbReference type="RefSeq" id="XP_025598591.1">
    <property type="nucleotide sequence ID" value="XM_025744589.1"/>
</dbReference>
<accession>A0A316ZBL0</accession>
<dbReference type="Gene3D" id="3.40.50.720">
    <property type="entry name" value="NAD(P)-binding Rossmann-like Domain"/>
    <property type="match status" value="1"/>
</dbReference>
<evidence type="ECO:0000256" key="1">
    <source>
        <dbReference type="ARBA" id="ARBA00022857"/>
    </source>
</evidence>
<protein>
    <submittedName>
        <fullName evidence="4">Quinone oxidoreductase putative</fullName>
    </submittedName>
</protein>
<dbReference type="InterPro" id="IPR020843">
    <property type="entry name" value="ER"/>
</dbReference>
<dbReference type="Proteomes" id="UP000245946">
    <property type="component" value="Unassembled WGS sequence"/>
</dbReference>
<evidence type="ECO:0000256" key="2">
    <source>
        <dbReference type="ARBA" id="ARBA00023002"/>
    </source>
</evidence>
<organism evidence="4 5">
    <name type="scientific">Tilletiopsis washingtonensis</name>
    <dbReference type="NCBI Taxonomy" id="58919"/>
    <lineage>
        <taxon>Eukaryota</taxon>
        <taxon>Fungi</taxon>
        <taxon>Dikarya</taxon>
        <taxon>Basidiomycota</taxon>
        <taxon>Ustilaginomycotina</taxon>
        <taxon>Exobasidiomycetes</taxon>
        <taxon>Entylomatales</taxon>
        <taxon>Entylomatales incertae sedis</taxon>
        <taxon>Tilletiopsis</taxon>
    </lineage>
</organism>
<name>A0A316ZBL0_9BASI</name>
<dbReference type="EMBL" id="KZ819292">
    <property type="protein sequence ID" value="PWN98312.1"/>
    <property type="molecule type" value="Genomic_DNA"/>
</dbReference>
<dbReference type="STRING" id="58919.A0A316ZBL0"/>